<dbReference type="AlphaFoldDB" id="A0A7J9A0I3"/>
<evidence type="ECO:0000313" key="1">
    <source>
        <dbReference type="EMBL" id="MBA0717440.1"/>
    </source>
</evidence>
<reference evidence="1 2" key="1">
    <citation type="journal article" date="2019" name="Genome Biol. Evol.">
        <title>Insights into the evolution of the New World diploid cottons (Gossypium, subgenus Houzingenia) based on genome sequencing.</title>
        <authorList>
            <person name="Grover C.E."/>
            <person name="Arick M.A. 2nd"/>
            <person name="Thrash A."/>
            <person name="Conover J.L."/>
            <person name="Sanders W.S."/>
            <person name="Peterson D.G."/>
            <person name="Frelichowski J.E."/>
            <person name="Scheffler J.A."/>
            <person name="Scheffler B.E."/>
            <person name="Wendel J.F."/>
        </authorList>
    </citation>
    <scope>NUCLEOTIDE SEQUENCE [LARGE SCALE GENOMIC DNA]</scope>
    <source>
        <strain evidence="1">4</strain>
        <tissue evidence="1">Leaf</tissue>
    </source>
</reference>
<name>A0A7J9A0I3_9ROSI</name>
<sequence>MAVATILDANETRFCKAYFSCSAKCDSANNNLTEPFNVIIVQARSKPIISMLNGIRAKLDKSIKESTKWNVHFNGDYGYEIMCGRITYIMDLERMTCSCRL</sequence>
<evidence type="ECO:0000313" key="2">
    <source>
        <dbReference type="Proteomes" id="UP000593574"/>
    </source>
</evidence>
<accession>A0A7J9A0I3</accession>
<keyword evidence="2" id="KW-1185">Reference proteome</keyword>
<proteinExistence type="predicted"/>
<organism evidence="1 2">
    <name type="scientific">Gossypium laxum</name>
    <dbReference type="NCBI Taxonomy" id="34288"/>
    <lineage>
        <taxon>Eukaryota</taxon>
        <taxon>Viridiplantae</taxon>
        <taxon>Streptophyta</taxon>
        <taxon>Embryophyta</taxon>
        <taxon>Tracheophyta</taxon>
        <taxon>Spermatophyta</taxon>
        <taxon>Magnoliopsida</taxon>
        <taxon>eudicotyledons</taxon>
        <taxon>Gunneridae</taxon>
        <taxon>Pentapetalae</taxon>
        <taxon>rosids</taxon>
        <taxon>malvids</taxon>
        <taxon>Malvales</taxon>
        <taxon>Malvaceae</taxon>
        <taxon>Malvoideae</taxon>
        <taxon>Gossypium</taxon>
    </lineage>
</organism>
<dbReference type="Proteomes" id="UP000593574">
    <property type="component" value="Unassembled WGS sequence"/>
</dbReference>
<protein>
    <submittedName>
        <fullName evidence="1">Uncharacterized protein</fullName>
    </submittedName>
</protein>
<gene>
    <name evidence="1" type="ORF">Golax_005264</name>
</gene>
<dbReference type="EMBL" id="JABEZV010000008">
    <property type="protein sequence ID" value="MBA0717440.1"/>
    <property type="molecule type" value="Genomic_DNA"/>
</dbReference>
<comment type="caution">
    <text evidence="1">The sequence shown here is derived from an EMBL/GenBank/DDBJ whole genome shotgun (WGS) entry which is preliminary data.</text>
</comment>